<feature type="transmembrane region" description="Helical" evidence="6">
    <location>
        <begin position="58"/>
        <end position="77"/>
    </location>
</feature>
<keyword evidence="4 6" id="KW-1133">Transmembrane helix</keyword>
<dbReference type="GO" id="GO:0000271">
    <property type="term" value="P:polysaccharide biosynthetic process"/>
    <property type="evidence" value="ECO:0007669"/>
    <property type="project" value="InterPro"/>
</dbReference>
<evidence type="ECO:0000259" key="7">
    <source>
        <dbReference type="Pfam" id="PF04138"/>
    </source>
</evidence>
<protein>
    <submittedName>
        <fullName evidence="8">Putative flippase GtrA (Transmembrane translocase of bactoprenol-linked glucose)</fullName>
    </submittedName>
</protein>
<dbReference type="GO" id="GO:0005886">
    <property type="term" value="C:plasma membrane"/>
    <property type="evidence" value="ECO:0007669"/>
    <property type="project" value="TreeGrafter"/>
</dbReference>
<evidence type="ECO:0000256" key="5">
    <source>
        <dbReference type="ARBA" id="ARBA00023136"/>
    </source>
</evidence>
<dbReference type="RefSeq" id="WP_088979540.1">
    <property type="nucleotide sequence ID" value="NZ_LT607753.1"/>
</dbReference>
<comment type="similarity">
    <text evidence="2">Belongs to the GtrA family.</text>
</comment>
<evidence type="ECO:0000256" key="2">
    <source>
        <dbReference type="ARBA" id="ARBA00009399"/>
    </source>
</evidence>
<evidence type="ECO:0000313" key="8">
    <source>
        <dbReference type="EMBL" id="SCG66078.1"/>
    </source>
</evidence>
<dbReference type="AlphaFoldDB" id="A0A1C5J677"/>
<evidence type="ECO:0000256" key="3">
    <source>
        <dbReference type="ARBA" id="ARBA00022692"/>
    </source>
</evidence>
<dbReference type="InterPro" id="IPR051401">
    <property type="entry name" value="GtrA_CellWall_Glycosyl"/>
</dbReference>
<accession>A0A1C5J677</accession>
<name>A0A1C5J677_9ACTN</name>
<keyword evidence="3 6" id="KW-0812">Transmembrane</keyword>
<evidence type="ECO:0000256" key="1">
    <source>
        <dbReference type="ARBA" id="ARBA00004141"/>
    </source>
</evidence>
<dbReference type="Proteomes" id="UP000198215">
    <property type="component" value="Chromosome I"/>
</dbReference>
<dbReference type="EMBL" id="LT607753">
    <property type="protein sequence ID" value="SCG66078.1"/>
    <property type="molecule type" value="Genomic_DNA"/>
</dbReference>
<gene>
    <name evidence="8" type="ORF">GA0070614_4047</name>
</gene>
<organism evidence="8 9">
    <name type="scientific">Micromonospora coxensis</name>
    <dbReference type="NCBI Taxonomy" id="356852"/>
    <lineage>
        <taxon>Bacteria</taxon>
        <taxon>Bacillati</taxon>
        <taxon>Actinomycetota</taxon>
        <taxon>Actinomycetes</taxon>
        <taxon>Micromonosporales</taxon>
        <taxon>Micromonosporaceae</taxon>
        <taxon>Micromonospora</taxon>
    </lineage>
</organism>
<evidence type="ECO:0000313" key="9">
    <source>
        <dbReference type="Proteomes" id="UP000198215"/>
    </source>
</evidence>
<evidence type="ECO:0000256" key="4">
    <source>
        <dbReference type="ARBA" id="ARBA00022989"/>
    </source>
</evidence>
<dbReference type="PANTHER" id="PTHR38459:SF1">
    <property type="entry name" value="PROPHAGE BACTOPRENOL-LINKED GLUCOSE TRANSLOCASE HOMOLOG"/>
    <property type="match status" value="1"/>
</dbReference>
<feature type="transmembrane region" description="Helical" evidence="6">
    <location>
        <begin position="98"/>
        <end position="121"/>
    </location>
</feature>
<keyword evidence="9" id="KW-1185">Reference proteome</keyword>
<feature type="domain" description="GtrA/DPMS transmembrane" evidence="7">
    <location>
        <begin position="33"/>
        <end position="160"/>
    </location>
</feature>
<dbReference type="Pfam" id="PF04138">
    <property type="entry name" value="GtrA_DPMS_TM"/>
    <property type="match status" value="1"/>
</dbReference>
<evidence type="ECO:0000256" key="6">
    <source>
        <dbReference type="SAM" id="Phobius"/>
    </source>
</evidence>
<comment type="subcellular location">
    <subcellularLocation>
        <location evidence="1">Membrane</location>
        <topology evidence="1">Multi-pass membrane protein</topology>
    </subcellularLocation>
</comment>
<reference evidence="9" key="1">
    <citation type="submission" date="2016-06" db="EMBL/GenBank/DDBJ databases">
        <authorList>
            <person name="Varghese N."/>
            <person name="Submissions Spin"/>
        </authorList>
    </citation>
    <scope>NUCLEOTIDE SEQUENCE [LARGE SCALE GENOMIC DNA]</scope>
    <source>
        <strain evidence="9">DSM 45161</strain>
    </source>
</reference>
<dbReference type="InterPro" id="IPR007267">
    <property type="entry name" value="GtrA_DPMS_TM"/>
</dbReference>
<proteinExistence type="inferred from homology"/>
<dbReference type="OrthoDB" id="9807815at2"/>
<feature type="transmembrane region" description="Helical" evidence="6">
    <location>
        <begin position="133"/>
        <end position="153"/>
    </location>
</feature>
<dbReference type="PANTHER" id="PTHR38459">
    <property type="entry name" value="PROPHAGE BACTOPRENOL-LINKED GLUCOSE TRANSLOCASE HOMOLOG"/>
    <property type="match status" value="1"/>
</dbReference>
<keyword evidence="5 6" id="KW-0472">Membrane</keyword>
<sequence length="179" mass="19752">MTGDQPPGSPQTRPGLVRTLTDRFGHLVREMSKFATVGGIAFLVDFALFNYLSAGRGVPPVVAKTISTVVAATLAFLGNRFWTWRHRLRSHPAREYGLFFFFNTVGLGIAVACLVISRYGLGRIWPEVFQTVLADNIASFIVGTGLGTLFRFWSYRRFVFVEAGTPPVPEAANDRPPEA</sequence>